<evidence type="ECO:0000313" key="6">
    <source>
        <dbReference type="Proteomes" id="UP000321532"/>
    </source>
</evidence>
<dbReference type="InterPro" id="IPR018060">
    <property type="entry name" value="HTH_AraC"/>
</dbReference>
<dbReference type="EMBL" id="BJYS01000017">
    <property type="protein sequence ID" value="GEO04798.1"/>
    <property type="molecule type" value="Genomic_DNA"/>
</dbReference>
<evidence type="ECO:0000259" key="4">
    <source>
        <dbReference type="PROSITE" id="PS01124"/>
    </source>
</evidence>
<keyword evidence="6" id="KW-1185">Reference proteome</keyword>
<evidence type="ECO:0000256" key="1">
    <source>
        <dbReference type="ARBA" id="ARBA00023015"/>
    </source>
</evidence>
<dbReference type="Gene3D" id="2.60.120.10">
    <property type="entry name" value="Jelly Rolls"/>
    <property type="match status" value="1"/>
</dbReference>
<name>A0A512AYL0_9BACT</name>
<sequence length="326" mass="38218">MLDQEYLVFGCGQFNRSNESSTSLLTLAAINKEMPKEHLPIYQIQDFQAHVQKEHYFYLSSFAAHLQEHLFIREPHKHNFYIIFFITQGTGSHTIDFKTYAVKPSLVFFMMPGQVHSWELSDDTDGFVIFFTPEFYLKEFPHRKLSEFPFFNALLHKPILSISPEEQAALLPIFQALQREHLNHWAILRQEMLSCYLDILLIYLTRIYRTQETELTVPGGEFSLLQNLEALIERHYKEHVPVTYYAGKLNVTAKHLKEVCKSSLGKTTTELIQERLILEAQRLLVHSELTSSQIAAELGYFDNTYFFRFFKKRTGCTPEQFRSLNK</sequence>
<comment type="caution">
    <text evidence="5">The sequence shown here is derived from an EMBL/GenBank/DDBJ whole genome shotgun (WGS) entry which is preliminary data.</text>
</comment>
<dbReference type="GO" id="GO:0003700">
    <property type="term" value="F:DNA-binding transcription factor activity"/>
    <property type="evidence" value="ECO:0007669"/>
    <property type="project" value="InterPro"/>
</dbReference>
<dbReference type="InterPro" id="IPR014710">
    <property type="entry name" value="RmlC-like_jellyroll"/>
</dbReference>
<evidence type="ECO:0000256" key="3">
    <source>
        <dbReference type="ARBA" id="ARBA00023163"/>
    </source>
</evidence>
<evidence type="ECO:0000256" key="2">
    <source>
        <dbReference type="ARBA" id="ARBA00023125"/>
    </source>
</evidence>
<dbReference type="Gene3D" id="1.10.10.60">
    <property type="entry name" value="Homeodomain-like"/>
    <property type="match status" value="1"/>
</dbReference>
<reference evidence="5 6" key="1">
    <citation type="submission" date="2019-07" db="EMBL/GenBank/DDBJ databases">
        <title>Whole genome shotgun sequence of Adhaeribacter aerolatus NBRC 106133.</title>
        <authorList>
            <person name="Hosoyama A."/>
            <person name="Uohara A."/>
            <person name="Ohji S."/>
            <person name="Ichikawa N."/>
        </authorList>
    </citation>
    <scope>NUCLEOTIDE SEQUENCE [LARGE SCALE GENOMIC DNA]</scope>
    <source>
        <strain evidence="5 6">NBRC 106133</strain>
    </source>
</reference>
<dbReference type="Pfam" id="PF02311">
    <property type="entry name" value="AraC_binding"/>
    <property type="match status" value="1"/>
</dbReference>
<dbReference type="RefSeq" id="WP_246151007.1">
    <property type="nucleotide sequence ID" value="NZ_BJYS01000017.1"/>
</dbReference>
<keyword evidence="2" id="KW-0238">DNA-binding</keyword>
<dbReference type="SMART" id="SM00342">
    <property type="entry name" value="HTH_ARAC"/>
    <property type="match status" value="1"/>
</dbReference>
<dbReference type="SUPFAM" id="SSF51215">
    <property type="entry name" value="Regulatory protein AraC"/>
    <property type="match status" value="1"/>
</dbReference>
<dbReference type="AlphaFoldDB" id="A0A512AYL0"/>
<dbReference type="Pfam" id="PF12833">
    <property type="entry name" value="HTH_18"/>
    <property type="match status" value="1"/>
</dbReference>
<accession>A0A512AYL0</accession>
<feature type="domain" description="HTH araC/xylS-type" evidence="4">
    <location>
        <begin position="226"/>
        <end position="324"/>
    </location>
</feature>
<dbReference type="SUPFAM" id="SSF46689">
    <property type="entry name" value="Homeodomain-like"/>
    <property type="match status" value="1"/>
</dbReference>
<proteinExistence type="predicted"/>
<keyword evidence="3" id="KW-0804">Transcription</keyword>
<evidence type="ECO:0000313" key="5">
    <source>
        <dbReference type="EMBL" id="GEO04798.1"/>
    </source>
</evidence>
<dbReference type="PROSITE" id="PS01124">
    <property type="entry name" value="HTH_ARAC_FAMILY_2"/>
    <property type="match status" value="1"/>
</dbReference>
<protein>
    <submittedName>
        <fullName evidence="5">AraC family transcriptional regulator</fullName>
    </submittedName>
</protein>
<dbReference type="Proteomes" id="UP000321532">
    <property type="component" value="Unassembled WGS sequence"/>
</dbReference>
<dbReference type="GO" id="GO:0043565">
    <property type="term" value="F:sequence-specific DNA binding"/>
    <property type="evidence" value="ECO:0007669"/>
    <property type="project" value="InterPro"/>
</dbReference>
<dbReference type="InterPro" id="IPR009057">
    <property type="entry name" value="Homeodomain-like_sf"/>
</dbReference>
<dbReference type="InterPro" id="IPR003313">
    <property type="entry name" value="AraC-bd"/>
</dbReference>
<dbReference type="InterPro" id="IPR037923">
    <property type="entry name" value="HTH-like"/>
</dbReference>
<keyword evidence="1" id="KW-0805">Transcription regulation</keyword>
<organism evidence="5 6">
    <name type="scientific">Adhaeribacter aerolatus</name>
    <dbReference type="NCBI Taxonomy" id="670289"/>
    <lineage>
        <taxon>Bacteria</taxon>
        <taxon>Pseudomonadati</taxon>
        <taxon>Bacteroidota</taxon>
        <taxon>Cytophagia</taxon>
        <taxon>Cytophagales</taxon>
        <taxon>Hymenobacteraceae</taxon>
        <taxon>Adhaeribacter</taxon>
    </lineage>
</organism>
<dbReference type="PANTHER" id="PTHR43280:SF32">
    <property type="entry name" value="TRANSCRIPTIONAL REGULATORY PROTEIN"/>
    <property type="match status" value="1"/>
</dbReference>
<gene>
    <name evidence="5" type="ORF">AAE02nite_24620</name>
</gene>
<dbReference type="PANTHER" id="PTHR43280">
    <property type="entry name" value="ARAC-FAMILY TRANSCRIPTIONAL REGULATOR"/>
    <property type="match status" value="1"/>
</dbReference>